<feature type="domain" description="HTH luxR-type" evidence="1">
    <location>
        <begin position="316"/>
        <end position="373"/>
    </location>
</feature>
<dbReference type="Gene3D" id="1.10.10.10">
    <property type="entry name" value="Winged helix-like DNA-binding domain superfamily/Winged helix DNA-binding domain"/>
    <property type="match status" value="1"/>
</dbReference>
<proteinExistence type="predicted"/>
<dbReference type="SMART" id="SM00421">
    <property type="entry name" value="HTH_LUXR"/>
    <property type="match status" value="1"/>
</dbReference>
<comment type="caution">
    <text evidence="2">The sequence shown here is derived from an EMBL/GenBank/DDBJ whole genome shotgun (WGS) entry which is preliminary data.</text>
</comment>
<dbReference type="EMBL" id="VWPK01000010">
    <property type="protein sequence ID" value="KAA5612678.1"/>
    <property type="molecule type" value="Genomic_DNA"/>
</dbReference>
<accession>A0A5M6IZ99</accession>
<dbReference type="InterPro" id="IPR036388">
    <property type="entry name" value="WH-like_DNA-bd_sf"/>
</dbReference>
<reference evidence="2 3" key="1">
    <citation type="submission" date="2019-09" db="EMBL/GenBank/DDBJ databases">
        <title>Genome sequence of Rhodovastum atsumiense, a diverse member of the Acetobacteraceae family of non-sulfur purple photosynthetic bacteria.</title>
        <authorList>
            <person name="Meyer T."/>
            <person name="Kyndt J."/>
        </authorList>
    </citation>
    <scope>NUCLEOTIDE SEQUENCE [LARGE SCALE GENOMIC DNA]</scope>
    <source>
        <strain evidence="2 3">DSM 21279</strain>
    </source>
</reference>
<sequence>MDTPSAAGISDLIGGIYDCALDPDTWPEAMRRICEALDCIMGRLMVVDLRRGALRFGRAWNEPPGVAEIIASTYRGDVVAAVGAAMGDATHDPDEPYVLSRKPGGVNFLSGPVARDWATPSLGWCDALNAIVLRDAGRVGVFAVVRHIDTGVATRREIAMMRRLIPHLRRAVAIGDLLEMRRLENAALAGSLDGLAVGIGILDRESNILHANLAARRMMEQDGPIHERGGKLCGGRLDETAALRSAVAASDDEAGIGRAGLGVPLGGPADLPALAHVLPLRGSEHRRRLLPRAAAAIFVTPPARDHAEGLAAVASRFRLTPAEARLLGHLAAGTGLALAGRALGITEATAKTHLARIFAKTATSRQAELVALVSRLVPPV</sequence>
<evidence type="ECO:0000313" key="3">
    <source>
        <dbReference type="Proteomes" id="UP000325255"/>
    </source>
</evidence>
<dbReference type="RefSeq" id="WP_150040211.1">
    <property type="nucleotide sequence ID" value="NZ_OW485601.1"/>
</dbReference>
<dbReference type="InterPro" id="IPR016032">
    <property type="entry name" value="Sig_transdc_resp-reg_C-effctor"/>
</dbReference>
<dbReference type="AlphaFoldDB" id="A0A5M6IZ99"/>
<evidence type="ECO:0000313" key="2">
    <source>
        <dbReference type="EMBL" id="KAA5612678.1"/>
    </source>
</evidence>
<dbReference type="Proteomes" id="UP000325255">
    <property type="component" value="Unassembled WGS sequence"/>
</dbReference>
<protein>
    <submittedName>
        <fullName evidence="2">Helix-turn-helix transcriptional regulator</fullName>
    </submittedName>
</protein>
<organism evidence="2 3">
    <name type="scientific">Rhodovastum atsumiense</name>
    <dbReference type="NCBI Taxonomy" id="504468"/>
    <lineage>
        <taxon>Bacteria</taxon>
        <taxon>Pseudomonadati</taxon>
        <taxon>Pseudomonadota</taxon>
        <taxon>Alphaproteobacteria</taxon>
        <taxon>Acetobacterales</taxon>
        <taxon>Acetobacteraceae</taxon>
        <taxon>Rhodovastum</taxon>
    </lineage>
</organism>
<dbReference type="GO" id="GO:0006355">
    <property type="term" value="P:regulation of DNA-templated transcription"/>
    <property type="evidence" value="ECO:0007669"/>
    <property type="project" value="InterPro"/>
</dbReference>
<keyword evidence="3" id="KW-1185">Reference proteome</keyword>
<dbReference type="SUPFAM" id="SSF46894">
    <property type="entry name" value="C-terminal effector domain of the bipartite response regulators"/>
    <property type="match status" value="1"/>
</dbReference>
<name>A0A5M6IZ99_9PROT</name>
<gene>
    <name evidence="2" type="ORF">F1189_08020</name>
</gene>
<dbReference type="OrthoDB" id="5497412at2"/>
<dbReference type="InterPro" id="IPR000792">
    <property type="entry name" value="Tscrpt_reg_LuxR_C"/>
</dbReference>
<dbReference type="GO" id="GO:0003677">
    <property type="term" value="F:DNA binding"/>
    <property type="evidence" value="ECO:0007669"/>
    <property type="project" value="InterPro"/>
</dbReference>
<evidence type="ECO:0000259" key="1">
    <source>
        <dbReference type="SMART" id="SM00421"/>
    </source>
</evidence>